<feature type="transmembrane region" description="Helical" evidence="1">
    <location>
        <begin position="181"/>
        <end position="201"/>
    </location>
</feature>
<reference evidence="2 3" key="1">
    <citation type="submission" date="2019-08" db="EMBL/GenBank/DDBJ databases">
        <title>In-depth cultivation of the pig gut microbiome towards novel bacterial diversity and tailored functional studies.</title>
        <authorList>
            <person name="Wylensek D."/>
            <person name="Hitch T.C.A."/>
            <person name="Clavel T."/>
        </authorList>
    </citation>
    <scope>NUCLEOTIDE SEQUENCE [LARGE SCALE GENOMIC DNA]</scope>
    <source>
        <strain evidence="2 3">LKV-472-APC-3</strain>
    </source>
</reference>
<feature type="transmembrane region" description="Helical" evidence="1">
    <location>
        <begin position="246"/>
        <end position="267"/>
    </location>
</feature>
<feature type="transmembrane region" description="Helical" evidence="1">
    <location>
        <begin position="372"/>
        <end position="394"/>
    </location>
</feature>
<accession>A0A6N7VE99</accession>
<feature type="transmembrane region" description="Helical" evidence="1">
    <location>
        <begin position="150"/>
        <end position="169"/>
    </location>
</feature>
<feature type="transmembrane region" description="Helical" evidence="1">
    <location>
        <begin position="112"/>
        <end position="130"/>
    </location>
</feature>
<feature type="transmembrane region" description="Helical" evidence="1">
    <location>
        <begin position="24"/>
        <end position="45"/>
    </location>
</feature>
<feature type="transmembrane region" description="Helical" evidence="1">
    <location>
        <begin position="316"/>
        <end position="341"/>
    </location>
</feature>
<evidence type="ECO:0000313" key="3">
    <source>
        <dbReference type="Proteomes" id="UP000434241"/>
    </source>
</evidence>
<feature type="transmembrane region" description="Helical" evidence="1">
    <location>
        <begin position="288"/>
        <end position="304"/>
    </location>
</feature>
<proteinExistence type="predicted"/>
<comment type="caution">
    <text evidence="2">The sequence shown here is derived from an EMBL/GenBank/DDBJ whole genome shotgun (WGS) entry which is preliminary data.</text>
</comment>
<keyword evidence="1" id="KW-0472">Membrane</keyword>
<keyword evidence="1" id="KW-1133">Transmembrane helix</keyword>
<keyword evidence="1" id="KW-0812">Transmembrane</keyword>
<evidence type="ECO:0000256" key="1">
    <source>
        <dbReference type="SAM" id="Phobius"/>
    </source>
</evidence>
<keyword evidence="3" id="KW-1185">Reference proteome</keyword>
<dbReference type="AlphaFoldDB" id="A0A6N7VE99"/>
<dbReference type="Proteomes" id="UP000434241">
    <property type="component" value="Unassembled WGS sequence"/>
</dbReference>
<sequence length="554" mass="63600">MYRLKKNDFKITKNEVLNGFKNNYALFLITFILLILSFANVHVMWLNNHLDDGYYIGRISHLASYKNPYYYNFPVGLDNRHQFNSYLFDVWQLEASVYTNILHMNVFTFCRVFLNFQNYLLLVVTVCEFAKSTVCKLSGEFNKYAQWTPIILFVFTILMIVATNCNLMILQDYWQFSSAMYLGSSIPRTMGILWVLVFFIDNEKIMIKHILQLIVMSVVLVSKSSIAIPIVFVAAIATLISVYTQFNIKGLIAFGTLVLLVVLGMVLPNKEEIYANVEGMFMSNLKSIVFLSFVLVYIFAFAIIRKPIVFKVTEVLVLITGFMLIPGLCNVYQTLSVYYFVALRVLTCLFYTIYIVGFVFLLYGIFTITSEMLTKGFILLMSVIFLFMSSLSYFGARKSMIHSMEVVIQNPKLVPNSIYELGQKLDKVSNGEKLYTLMPQFVTTDGYLTSLAIIATSVSDDVVSVSAIPRYAMSSINKVYSKFTLDQQSVFENFNASKDRKSFDALIPILDEYSIQCFVLEGKDNTQDSYNEYYKVDTVNDDRAGTYYSIYVKR</sequence>
<organism evidence="2 3">
    <name type="scientific">Holdemanella porci</name>
    <dbReference type="NCBI Taxonomy" id="2652276"/>
    <lineage>
        <taxon>Bacteria</taxon>
        <taxon>Bacillati</taxon>
        <taxon>Bacillota</taxon>
        <taxon>Erysipelotrichia</taxon>
        <taxon>Erysipelotrichales</taxon>
        <taxon>Erysipelotrichaceae</taxon>
        <taxon>Holdemanella</taxon>
    </lineage>
</organism>
<gene>
    <name evidence="2" type="ORF">FYJ55_00145</name>
</gene>
<feature type="transmembrane region" description="Helical" evidence="1">
    <location>
        <begin position="348"/>
        <end position="366"/>
    </location>
</feature>
<name>A0A6N7VE99_9FIRM</name>
<feature type="transmembrane region" description="Helical" evidence="1">
    <location>
        <begin position="213"/>
        <end position="240"/>
    </location>
</feature>
<evidence type="ECO:0000313" key="2">
    <source>
        <dbReference type="EMBL" id="MSS55358.1"/>
    </source>
</evidence>
<dbReference type="EMBL" id="VUMR01000001">
    <property type="protein sequence ID" value="MSS55358.1"/>
    <property type="molecule type" value="Genomic_DNA"/>
</dbReference>
<protein>
    <submittedName>
        <fullName evidence="2">Uncharacterized protein</fullName>
    </submittedName>
</protein>